<dbReference type="Proteomes" id="UP000054937">
    <property type="component" value="Unassembled WGS sequence"/>
</dbReference>
<dbReference type="PROSITE" id="PS50235">
    <property type="entry name" value="USP_3"/>
    <property type="match status" value="1"/>
</dbReference>
<dbReference type="OrthoDB" id="292964at2759"/>
<dbReference type="GO" id="GO:0016579">
    <property type="term" value="P:protein deubiquitination"/>
    <property type="evidence" value="ECO:0007669"/>
    <property type="project" value="InterPro"/>
</dbReference>
<proteinExistence type="predicted"/>
<dbReference type="PANTHER" id="PTHR21646">
    <property type="entry name" value="UBIQUITIN CARBOXYL-TERMINAL HYDROLASE"/>
    <property type="match status" value="1"/>
</dbReference>
<dbReference type="PANTHER" id="PTHR21646:SF23">
    <property type="entry name" value="UBIQUITIN CARBOXYL-TERMINAL HYDROLASE USP2"/>
    <property type="match status" value="1"/>
</dbReference>
<evidence type="ECO:0000313" key="4">
    <source>
        <dbReference type="Proteomes" id="UP000054937"/>
    </source>
</evidence>
<evidence type="ECO:0000313" key="3">
    <source>
        <dbReference type="EMBL" id="KRX06558.1"/>
    </source>
</evidence>
<dbReference type="Pfam" id="PF00443">
    <property type="entry name" value="UCH"/>
    <property type="match status" value="1"/>
</dbReference>
<dbReference type="AlphaFoldDB" id="A0A0V0QWF3"/>
<organism evidence="3 4">
    <name type="scientific">Pseudocohnilembus persalinus</name>
    <name type="common">Ciliate</name>
    <dbReference type="NCBI Taxonomy" id="266149"/>
    <lineage>
        <taxon>Eukaryota</taxon>
        <taxon>Sar</taxon>
        <taxon>Alveolata</taxon>
        <taxon>Ciliophora</taxon>
        <taxon>Intramacronucleata</taxon>
        <taxon>Oligohymenophorea</taxon>
        <taxon>Scuticociliatia</taxon>
        <taxon>Philasterida</taxon>
        <taxon>Pseudocohnilembidae</taxon>
        <taxon>Pseudocohnilembus</taxon>
    </lineage>
</organism>
<dbReference type="CDD" id="cd02257">
    <property type="entry name" value="Peptidase_C19"/>
    <property type="match status" value="1"/>
</dbReference>
<dbReference type="Gene3D" id="3.90.70.10">
    <property type="entry name" value="Cysteine proteinases"/>
    <property type="match status" value="1"/>
</dbReference>
<feature type="domain" description="USP" evidence="2">
    <location>
        <begin position="84"/>
        <end position="423"/>
    </location>
</feature>
<dbReference type="GO" id="GO:0004843">
    <property type="term" value="F:cysteine-type deubiquitinase activity"/>
    <property type="evidence" value="ECO:0007669"/>
    <property type="project" value="InterPro"/>
</dbReference>
<dbReference type="OMA" id="TEKHIHE"/>
<dbReference type="InterPro" id="IPR050185">
    <property type="entry name" value="Ub_carboxyl-term_hydrolase"/>
</dbReference>
<comment type="caution">
    <text evidence="3">The sequence shown here is derived from an EMBL/GenBank/DDBJ whole genome shotgun (WGS) entry which is preliminary data.</text>
</comment>
<dbReference type="EMBL" id="LDAU01000095">
    <property type="protein sequence ID" value="KRX06558.1"/>
    <property type="molecule type" value="Genomic_DNA"/>
</dbReference>
<evidence type="ECO:0000256" key="1">
    <source>
        <dbReference type="SAM" id="MobiDB-lite"/>
    </source>
</evidence>
<name>A0A0V0QWF3_PSEPJ</name>
<feature type="region of interest" description="Disordered" evidence="1">
    <location>
        <begin position="413"/>
        <end position="432"/>
    </location>
</feature>
<dbReference type="PROSITE" id="PS00972">
    <property type="entry name" value="USP_1"/>
    <property type="match status" value="1"/>
</dbReference>
<dbReference type="SUPFAM" id="SSF54001">
    <property type="entry name" value="Cysteine proteinases"/>
    <property type="match status" value="1"/>
</dbReference>
<keyword evidence="4" id="KW-1185">Reference proteome</keyword>
<dbReference type="InterPro" id="IPR018200">
    <property type="entry name" value="USP_CS"/>
</dbReference>
<dbReference type="InParanoid" id="A0A0V0QWF3"/>
<reference evidence="3 4" key="1">
    <citation type="journal article" date="2015" name="Sci. Rep.">
        <title>Genome of the facultative scuticociliatosis pathogen Pseudocohnilembus persalinus provides insight into its virulence through horizontal gene transfer.</title>
        <authorList>
            <person name="Xiong J."/>
            <person name="Wang G."/>
            <person name="Cheng J."/>
            <person name="Tian M."/>
            <person name="Pan X."/>
            <person name="Warren A."/>
            <person name="Jiang C."/>
            <person name="Yuan D."/>
            <person name="Miao W."/>
        </authorList>
    </citation>
    <scope>NUCLEOTIDE SEQUENCE [LARGE SCALE GENOMIC DNA]</scope>
    <source>
        <strain evidence="3">36N120E</strain>
    </source>
</reference>
<dbReference type="InterPro" id="IPR028889">
    <property type="entry name" value="USP"/>
</dbReference>
<evidence type="ECO:0000259" key="2">
    <source>
        <dbReference type="PROSITE" id="PS50235"/>
    </source>
</evidence>
<sequence length="432" mass="51252">MNQIYKKSSSEIGSFYQQKSQNINQTNKPQIKDSYNQKDYCYLDKSIPLQQVSSQQSNGKYNYKSILSRSGSNQYIPQKGKIRNGIVNLGNTCYMNSVLQQLFNLPKFKNVFSNKEEEIGNRVKNSRKNYGISLYLCILIDLDDFLTYNEILEFKNIIDEALPQLEGFQQQDAQEFMISILQCVHEELNKSDDSRKYRRLDTVDMNQNLNKQAEEWWQYFKRRDDSEITDMFGGQFINRIRCINQMCRKENVSFDNFRDVSLPLIDEYDRLISMVDLRQLIEMFCNYQQKLEGYKCDKCKQENSCRRIVQFQKLPEILVFTFKRFGNYQMNKKLDTKISFPDLLDMSTIVNSKQQGYGFKQHYYKLSGYILHHGSEIQSGHYTSNVKNFETNQWLQYNDDKVSELNKQHLYEKQGSDEVYMSPPQFNGRTQH</sequence>
<dbReference type="InterPro" id="IPR001394">
    <property type="entry name" value="Peptidase_C19_UCH"/>
</dbReference>
<accession>A0A0V0QWF3</accession>
<dbReference type="InterPro" id="IPR038765">
    <property type="entry name" value="Papain-like_cys_pep_sf"/>
</dbReference>
<protein>
    <recommendedName>
        <fullName evidence="2">USP domain-containing protein</fullName>
    </recommendedName>
</protein>
<gene>
    <name evidence="3" type="ORF">PPERSA_10416</name>
</gene>